<dbReference type="GO" id="GO:0046047">
    <property type="term" value="P:TTP catabolic process"/>
    <property type="evidence" value="ECO:0007669"/>
    <property type="project" value="TreeGrafter"/>
</dbReference>
<evidence type="ECO:0000256" key="4">
    <source>
        <dbReference type="ARBA" id="ARBA00074799"/>
    </source>
</evidence>
<dbReference type="GO" id="GO:0006950">
    <property type="term" value="P:response to stress"/>
    <property type="evidence" value="ECO:0007669"/>
    <property type="project" value="UniProtKB-ARBA"/>
</dbReference>
<dbReference type="EMBL" id="CAADFC020000021">
    <property type="protein sequence ID" value="VIO74668.1"/>
    <property type="molecule type" value="Genomic_DNA"/>
</dbReference>
<dbReference type="Pfam" id="PF03819">
    <property type="entry name" value="MazG"/>
    <property type="match status" value="2"/>
</dbReference>
<dbReference type="GO" id="GO:0046076">
    <property type="term" value="P:dTTP catabolic process"/>
    <property type="evidence" value="ECO:0007669"/>
    <property type="project" value="TreeGrafter"/>
</dbReference>
<feature type="domain" description="NTP pyrophosphohydrolase MazG-like" evidence="5">
    <location>
        <begin position="30"/>
        <end position="103"/>
    </location>
</feature>
<dbReference type="PANTHER" id="PTHR30522">
    <property type="entry name" value="NUCLEOSIDE TRIPHOSPHATE PYROPHOSPHOHYDROLASE"/>
    <property type="match status" value="1"/>
</dbReference>
<name>A0A508TJY8_9BRAD</name>
<dbReference type="Proteomes" id="UP000328092">
    <property type="component" value="Unassembled WGS sequence"/>
</dbReference>
<organism evidence="6 7">
    <name type="scientific">Bradyrhizobium ivorense</name>
    <dbReference type="NCBI Taxonomy" id="2511166"/>
    <lineage>
        <taxon>Bacteria</taxon>
        <taxon>Pseudomonadati</taxon>
        <taxon>Pseudomonadota</taxon>
        <taxon>Alphaproteobacteria</taxon>
        <taxon>Hyphomicrobiales</taxon>
        <taxon>Nitrobacteraceae</taxon>
        <taxon>Bradyrhizobium</taxon>
    </lineage>
</organism>
<keyword evidence="7" id="KW-1185">Reference proteome</keyword>
<dbReference type="RefSeq" id="WP_139862422.1">
    <property type="nucleotide sequence ID" value="NZ_CAADFC020000021.1"/>
</dbReference>
<dbReference type="EC" id="3.6.1.8" evidence="3"/>
<dbReference type="NCBIfam" id="TIGR00444">
    <property type="entry name" value="mazG"/>
    <property type="match status" value="1"/>
</dbReference>
<dbReference type="PANTHER" id="PTHR30522:SF0">
    <property type="entry name" value="NUCLEOSIDE TRIPHOSPHATE PYROPHOSPHOHYDROLASE"/>
    <property type="match status" value="1"/>
</dbReference>
<evidence type="ECO:0000259" key="5">
    <source>
        <dbReference type="Pfam" id="PF03819"/>
    </source>
</evidence>
<dbReference type="CDD" id="cd11529">
    <property type="entry name" value="NTP-PPase_MazG_Cterm"/>
    <property type="match status" value="1"/>
</dbReference>
<dbReference type="GO" id="GO:0006203">
    <property type="term" value="P:dGTP catabolic process"/>
    <property type="evidence" value="ECO:0007669"/>
    <property type="project" value="TreeGrafter"/>
</dbReference>
<gene>
    <name evidence="6" type="primary">mazG</name>
    <name evidence="6" type="ORF">CI1B_54430</name>
</gene>
<dbReference type="NCBIfam" id="NF007113">
    <property type="entry name" value="PRK09562.1"/>
    <property type="match status" value="1"/>
</dbReference>
<dbReference type="InterPro" id="IPR004518">
    <property type="entry name" value="MazG-like_dom"/>
</dbReference>
<dbReference type="FunFam" id="1.10.287.1080:FF:000001">
    <property type="entry name" value="Nucleoside triphosphate pyrophosphohydrolase"/>
    <property type="match status" value="1"/>
</dbReference>
<dbReference type="SUPFAM" id="SSF101386">
    <property type="entry name" value="all-alpha NTP pyrophosphatases"/>
    <property type="match status" value="2"/>
</dbReference>
<dbReference type="GO" id="GO:0046081">
    <property type="term" value="P:dUTP catabolic process"/>
    <property type="evidence" value="ECO:0007669"/>
    <property type="project" value="TreeGrafter"/>
</dbReference>
<evidence type="ECO:0000313" key="6">
    <source>
        <dbReference type="EMBL" id="VIO74668.1"/>
    </source>
</evidence>
<sequence>MTPSRDISRLIEIMAALRTPVTGCPWDLEQDFATIAPYTIEEAYEVADAITRGDFDDLREELGDLLLQVVYHARMAEEQNAFAFGDVVEAITRKLIRRHPHVFADKDGNIQPAGVKSAWERIKAEEKAERAARRPPEETAHTSLLASVKAGLPALTRAMQLQRKASTVGFDWNDPRAVLAKIREEADEIEAALDSKDKEELASETGDLMFAVVNLARHVDADPETALRATNAKFERRFAYIEKALAAKGRSLDDASLEEMDALWNEAKATTTAVVPAKAGTHTT</sequence>
<dbReference type="FunFam" id="1.10.287.1080:FF:000003">
    <property type="entry name" value="Nucleoside triphosphate pyrophosphohydrolase"/>
    <property type="match status" value="1"/>
</dbReference>
<dbReference type="CDD" id="cd11528">
    <property type="entry name" value="NTP-PPase_MazG_Nterm"/>
    <property type="match status" value="1"/>
</dbReference>
<feature type="domain" description="NTP pyrophosphohydrolase MazG-like" evidence="5">
    <location>
        <begin position="175"/>
        <end position="237"/>
    </location>
</feature>
<evidence type="ECO:0000256" key="3">
    <source>
        <dbReference type="ARBA" id="ARBA00066372"/>
    </source>
</evidence>
<proteinExistence type="inferred from homology"/>
<reference evidence="6" key="1">
    <citation type="submission" date="2019-02" db="EMBL/GenBank/DDBJ databases">
        <authorList>
            <person name="Pothier F.J."/>
        </authorList>
    </citation>
    <scope>NUCLEOTIDE SEQUENCE</scope>
    <source>
        <strain evidence="6">CI-1B</strain>
    </source>
</reference>
<comment type="catalytic activity">
    <reaction evidence="1">
        <text>ATP + H2O = AMP + diphosphate + H(+)</text>
        <dbReference type="Rhea" id="RHEA:14245"/>
        <dbReference type="ChEBI" id="CHEBI:15377"/>
        <dbReference type="ChEBI" id="CHEBI:15378"/>
        <dbReference type="ChEBI" id="CHEBI:30616"/>
        <dbReference type="ChEBI" id="CHEBI:33019"/>
        <dbReference type="ChEBI" id="CHEBI:456215"/>
        <dbReference type="EC" id="3.6.1.8"/>
    </reaction>
</comment>
<dbReference type="OrthoDB" id="9808939at2"/>
<comment type="similarity">
    <text evidence="2">Belongs to the nucleoside triphosphate pyrophosphohydrolase family.</text>
</comment>
<dbReference type="Gene3D" id="1.10.287.1080">
    <property type="entry name" value="MazG-like"/>
    <property type="match status" value="2"/>
</dbReference>
<dbReference type="InterPro" id="IPR011551">
    <property type="entry name" value="NTP_PyrPHydrolase_MazG"/>
</dbReference>
<evidence type="ECO:0000313" key="7">
    <source>
        <dbReference type="Proteomes" id="UP000328092"/>
    </source>
</evidence>
<evidence type="ECO:0000256" key="1">
    <source>
        <dbReference type="ARBA" id="ARBA00052141"/>
    </source>
</evidence>
<dbReference type="InterPro" id="IPR048011">
    <property type="entry name" value="NTP-PPase_MazG-like_C"/>
</dbReference>
<dbReference type="GO" id="GO:0047693">
    <property type="term" value="F:ATP diphosphatase activity"/>
    <property type="evidence" value="ECO:0007669"/>
    <property type="project" value="UniProtKB-EC"/>
</dbReference>
<comment type="caution">
    <text evidence="6">The sequence shown here is derived from an EMBL/GenBank/DDBJ whole genome shotgun (WGS) entry which is preliminary data.</text>
</comment>
<accession>A0A508TJY8</accession>
<protein>
    <recommendedName>
        <fullName evidence="4">Nucleoside triphosphate pyrophosphohydrolase</fullName>
        <ecNumber evidence="3">3.6.1.8</ecNumber>
    </recommendedName>
</protein>
<dbReference type="AlphaFoldDB" id="A0A508TJY8"/>
<dbReference type="GO" id="GO:0046061">
    <property type="term" value="P:dATP catabolic process"/>
    <property type="evidence" value="ECO:0007669"/>
    <property type="project" value="TreeGrafter"/>
</dbReference>
<keyword evidence="6" id="KW-0378">Hydrolase</keyword>
<dbReference type="GO" id="GO:0046052">
    <property type="term" value="P:UTP catabolic process"/>
    <property type="evidence" value="ECO:0007669"/>
    <property type="project" value="TreeGrafter"/>
</dbReference>
<evidence type="ECO:0000256" key="2">
    <source>
        <dbReference type="ARBA" id="ARBA00061115"/>
    </source>
</evidence>
<dbReference type="InterPro" id="IPR048015">
    <property type="entry name" value="NTP-PPase_MazG-like_N"/>
</dbReference>